<sequence length="315" mass="32615">MRRSLATLPLGALLLTGLVACGSSSDDPEAPSADPTAVEGVTVTGDFGKEPEVEVKDLDVTKPVHGEVIAGDGAEVTEESNVNYRFHIVYGSNGEQVADNYAEPRAVALDLAEQPEPIIDALVGTHVGSRVVLALPVTDLFGKEGAAQYGLDTKDDLVMVMDLVSEVEPPLDGPEGEAVEPPDDAPTVVEDDGAVTGIDFGNAPEKPSGELEVITLVEGSGEPVAEGDDVTVDYFGVVYGGKQPFDESYSAEPVTFGLTPGGLIDGWVEGLAGVKAGSRVMLVVPAEKGYGDRANGNIPANSTLVFVIDVLGVNL</sequence>
<dbReference type="GO" id="GO:0003755">
    <property type="term" value="F:peptidyl-prolyl cis-trans isomerase activity"/>
    <property type="evidence" value="ECO:0007669"/>
    <property type="project" value="UniProtKB-UniRule"/>
</dbReference>
<evidence type="ECO:0000259" key="9">
    <source>
        <dbReference type="PROSITE" id="PS50059"/>
    </source>
</evidence>
<dbReference type="RefSeq" id="WP_116573008.1">
    <property type="nucleotide sequence ID" value="NZ_QDGZ01000006.1"/>
</dbReference>
<accession>A0A2T8F8B9</accession>
<comment type="caution">
    <text evidence="10">The sequence shown here is derived from an EMBL/GenBank/DDBJ whole genome shotgun (WGS) entry which is preliminary data.</text>
</comment>
<dbReference type="PANTHER" id="PTHR43811:SF19">
    <property type="entry name" value="39 KDA FK506-BINDING NUCLEAR PROTEIN"/>
    <property type="match status" value="1"/>
</dbReference>
<feature type="domain" description="PPIase FKBP-type" evidence="9">
    <location>
        <begin position="227"/>
        <end position="314"/>
    </location>
</feature>
<reference evidence="10 11" key="1">
    <citation type="submission" date="2018-04" db="EMBL/GenBank/DDBJ databases">
        <title>Genome of Nocardioides gansuensis WSJ-1.</title>
        <authorList>
            <person name="Wu S."/>
            <person name="Wang G."/>
        </authorList>
    </citation>
    <scope>NUCLEOTIDE SEQUENCE [LARGE SCALE GENOMIC DNA]</scope>
    <source>
        <strain evidence="10 11">WSJ-1</strain>
    </source>
</reference>
<dbReference type="Pfam" id="PF00254">
    <property type="entry name" value="FKBP_C"/>
    <property type="match status" value="1"/>
</dbReference>
<dbReference type="SUPFAM" id="SSF54534">
    <property type="entry name" value="FKBP-like"/>
    <property type="match status" value="2"/>
</dbReference>
<keyword evidence="4 5" id="KW-0413">Isomerase</keyword>
<evidence type="ECO:0000256" key="1">
    <source>
        <dbReference type="ARBA" id="ARBA00000971"/>
    </source>
</evidence>
<evidence type="ECO:0000256" key="4">
    <source>
        <dbReference type="ARBA" id="ARBA00023235"/>
    </source>
</evidence>
<comment type="similarity">
    <text evidence="2 6">Belongs to the FKBP-type PPIase family.</text>
</comment>
<feature type="chain" id="PRO_5015481394" description="Peptidyl-prolyl cis-trans isomerase" evidence="8">
    <location>
        <begin position="26"/>
        <end position="315"/>
    </location>
</feature>
<keyword evidence="11" id="KW-1185">Reference proteome</keyword>
<evidence type="ECO:0000256" key="7">
    <source>
        <dbReference type="SAM" id="MobiDB-lite"/>
    </source>
</evidence>
<evidence type="ECO:0000313" key="10">
    <source>
        <dbReference type="EMBL" id="PVG81940.1"/>
    </source>
</evidence>
<evidence type="ECO:0000256" key="2">
    <source>
        <dbReference type="ARBA" id="ARBA00006577"/>
    </source>
</evidence>
<gene>
    <name evidence="10" type="ORF">DDE18_14645</name>
</gene>
<name>A0A2T8F8B9_9ACTN</name>
<comment type="catalytic activity">
    <reaction evidence="1 5 6">
        <text>[protein]-peptidylproline (omega=180) = [protein]-peptidylproline (omega=0)</text>
        <dbReference type="Rhea" id="RHEA:16237"/>
        <dbReference type="Rhea" id="RHEA-COMP:10747"/>
        <dbReference type="Rhea" id="RHEA-COMP:10748"/>
        <dbReference type="ChEBI" id="CHEBI:83833"/>
        <dbReference type="ChEBI" id="CHEBI:83834"/>
        <dbReference type="EC" id="5.2.1.8"/>
    </reaction>
</comment>
<dbReference type="Gene3D" id="3.10.50.40">
    <property type="match status" value="1"/>
</dbReference>
<evidence type="ECO:0000256" key="5">
    <source>
        <dbReference type="PROSITE-ProRule" id="PRU00277"/>
    </source>
</evidence>
<evidence type="ECO:0000313" key="11">
    <source>
        <dbReference type="Proteomes" id="UP000246018"/>
    </source>
</evidence>
<dbReference type="OrthoDB" id="25996at2"/>
<dbReference type="InterPro" id="IPR046357">
    <property type="entry name" value="PPIase_dom_sf"/>
</dbReference>
<evidence type="ECO:0000256" key="8">
    <source>
        <dbReference type="SAM" id="SignalP"/>
    </source>
</evidence>
<keyword evidence="8" id="KW-0732">Signal</keyword>
<dbReference type="PROSITE" id="PS51257">
    <property type="entry name" value="PROKAR_LIPOPROTEIN"/>
    <property type="match status" value="1"/>
</dbReference>
<dbReference type="PANTHER" id="PTHR43811">
    <property type="entry name" value="FKBP-TYPE PEPTIDYL-PROLYL CIS-TRANS ISOMERASE FKPA"/>
    <property type="match status" value="1"/>
</dbReference>
<evidence type="ECO:0000256" key="6">
    <source>
        <dbReference type="RuleBase" id="RU003915"/>
    </source>
</evidence>
<proteinExistence type="inferred from homology"/>
<feature type="region of interest" description="Disordered" evidence="7">
    <location>
        <begin position="168"/>
        <end position="192"/>
    </location>
</feature>
<evidence type="ECO:0000256" key="3">
    <source>
        <dbReference type="ARBA" id="ARBA00023110"/>
    </source>
</evidence>
<dbReference type="Proteomes" id="UP000246018">
    <property type="component" value="Unassembled WGS sequence"/>
</dbReference>
<organism evidence="10 11">
    <name type="scientific">Nocardioides gansuensis</name>
    <dbReference type="NCBI Taxonomy" id="2138300"/>
    <lineage>
        <taxon>Bacteria</taxon>
        <taxon>Bacillati</taxon>
        <taxon>Actinomycetota</taxon>
        <taxon>Actinomycetes</taxon>
        <taxon>Propionibacteriales</taxon>
        <taxon>Nocardioidaceae</taxon>
        <taxon>Nocardioides</taxon>
    </lineage>
</organism>
<dbReference type="AlphaFoldDB" id="A0A2T8F8B9"/>
<dbReference type="EC" id="5.2.1.8" evidence="6"/>
<feature type="signal peptide" evidence="8">
    <location>
        <begin position="1"/>
        <end position="25"/>
    </location>
</feature>
<feature type="compositionally biased region" description="Acidic residues" evidence="7">
    <location>
        <begin position="174"/>
        <end position="192"/>
    </location>
</feature>
<protein>
    <recommendedName>
        <fullName evidence="6">Peptidyl-prolyl cis-trans isomerase</fullName>
        <ecNumber evidence="6">5.2.1.8</ecNumber>
    </recommendedName>
</protein>
<dbReference type="EMBL" id="QDGZ01000006">
    <property type="protein sequence ID" value="PVG81940.1"/>
    <property type="molecule type" value="Genomic_DNA"/>
</dbReference>
<keyword evidence="3 5" id="KW-0697">Rotamase</keyword>
<dbReference type="PROSITE" id="PS50059">
    <property type="entry name" value="FKBP_PPIASE"/>
    <property type="match status" value="1"/>
</dbReference>
<dbReference type="InterPro" id="IPR001179">
    <property type="entry name" value="PPIase_FKBP_dom"/>
</dbReference>